<dbReference type="InterPro" id="IPR002156">
    <property type="entry name" value="RNaseH_domain"/>
</dbReference>
<name>D5C526_NITHN</name>
<dbReference type="InterPro" id="IPR036397">
    <property type="entry name" value="RNaseH_sf"/>
</dbReference>
<dbReference type="PANTHER" id="PTHR47723">
    <property type="entry name" value="OS05G0353850 PROTEIN"/>
    <property type="match status" value="1"/>
</dbReference>
<evidence type="ECO:0000259" key="1">
    <source>
        <dbReference type="Pfam" id="PF13456"/>
    </source>
</evidence>
<reference evidence="3" key="1">
    <citation type="submission" date="2010-04" db="EMBL/GenBank/DDBJ databases">
        <title>Complete genome sequence of Nitrosococcus halophilus Nc4, a salt-adapted, aerobic obligate ammonia-oxidizing sulfur purple bacterium.</title>
        <authorList>
            <consortium name="US DOE Joint Genome Institute"/>
            <person name="Campbell M.A."/>
            <person name="Malfatti S.A."/>
            <person name="Chain P.S.G."/>
            <person name="Heidelberg J.F."/>
            <person name="Ward B.B."/>
            <person name="Klotz M.G."/>
        </authorList>
    </citation>
    <scope>NUCLEOTIDE SEQUENCE [LARGE SCALE GENOMIC DNA]</scope>
    <source>
        <strain evidence="3">Nc4</strain>
    </source>
</reference>
<evidence type="ECO:0000313" key="3">
    <source>
        <dbReference type="Proteomes" id="UP000001844"/>
    </source>
</evidence>
<dbReference type="RefSeq" id="WP_013033114.1">
    <property type="nucleotide sequence ID" value="NC_013960.1"/>
</dbReference>
<dbReference type="EMBL" id="CP001798">
    <property type="protein sequence ID" value="ADE15249.1"/>
    <property type="molecule type" value="Genomic_DNA"/>
</dbReference>
<dbReference type="PANTHER" id="PTHR47723:SF19">
    <property type="entry name" value="POLYNUCLEOTIDYL TRANSFERASE, RIBONUCLEASE H-LIKE SUPERFAMILY PROTEIN"/>
    <property type="match status" value="1"/>
</dbReference>
<dbReference type="GO" id="GO:0003676">
    <property type="term" value="F:nucleic acid binding"/>
    <property type="evidence" value="ECO:0007669"/>
    <property type="project" value="InterPro"/>
</dbReference>
<dbReference type="InterPro" id="IPR053151">
    <property type="entry name" value="RNase_H-like"/>
</dbReference>
<keyword evidence="3" id="KW-1185">Reference proteome</keyword>
<dbReference type="SUPFAM" id="SSF53098">
    <property type="entry name" value="Ribonuclease H-like"/>
    <property type="match status" value="1"/>
</dbReference>
<dbReference type="Proteomes" id="UP000001844">
    <property type="component" value="Chromosome"/>
</dbReference>
<feature type="domain" description="RNase H type-1" evidence="1">
    <location>
        <begin position="100"/>
        <end position="209"/>
    </location>
</feature>
<proteinExistence type="predicted"/>
<dbReference type="KEGG" id="nhl:Nhal_2150"/>
<dbReference type="AlphaFoldDB" id="D5C526"/>
<dbReference type="GO" id="GO:0004523">
    <property type="term" value="F:RNA-DNA hybrid ribonuclease activity"/>
    <property type="evidence" value="ECO:0007669"/>
    <property type="project" value="InterPro"/>
</dbReference>
<dbReference type="Gene3D" id="3.30.420.10">
    <property type="entry name" value="Ribonuclease H-like superfamily/Ribonuclease H"/>
    <property type="match status" value="1"/>
</dbReference>
<sequence length="222" mass="25168">MSSSQQRQAQARHLNKVIDRVLLEPTEKHIQEVVQSSRPAMTAAMAERVRRRATLLARRERLSRKIFLDRRDTLIRLIYAGRAPADCYCAWTDGSVYSAAEKCIAGLGGILLDPGGTMISEFSLRKEERDGFTAEIAAIETVLGKARAHGVTRLRVHTDCKALVQLWFRRREDARLAEMRRLAGEFKLLQLQNVPRQHNHSAHQLARQAMVRPTVEYPGCSV</sequence>
<organism evidence="2 3">
    <name type="scientific">Nitrosococcus halophilus (strain Nc4)</name>
    <dbReference type="NCBI Taxonomy" id="472759"/>
    <lineage>
        <taxon>Bacteria</taxon>
        <taxon>Pseudomonadati</taxon>
        <taxon>Pseudomonadota</taxon>
        <taxon>Gammaproteobacteria</taxon>
        <taxon>Chromatiales</taxon>
        <taxon>Chromatiaceae</taxon>
        <taxon>Nitrosococcus</taxon>
    </lineage>
</organism>
<dbReference type="HOGENOM" id="CLU_1244239_0_0_6"/>
<dbReference type="OrthoDB" id="7845843at2"/>
<protein>
    <recommendedName>
        <fullName evidence="1">RNase H type-1 domain-containing protein</fullName>
    </recommendedName>
</protein>
<gene>
    <name evidence="2" type="ordered locus">Nhal_2150</name>
</gene>
<dbReference type="InterPro" id="IPR012337">
    <property type="entry name" value="RNaseH-like_sf"/>
</dbReference>
<dbReference type="eggNOG" id="COG0328">
    <property type="taxonomic scope" value="Bacteria"/>
</dbReference>
<accession>D5C526</accession>
<dbReference type="Pfam" id="PF13456">
    <property type="entry name" value="RVT_3"/>
    <property type="match status" value="1"/>
</dbReference>
<evidence type="ECO:0000313" key="2">
    <source>
        <dbReference type="EMBL" id="ADE15249.1"/>
    </source>
</evidence>